<organism evidence="1 2">
    <name type="scientific">Dyella caseinilytica</name>
    <dbReference type="NCBI Taxonomy" id="1849581"/>
    <lineage>
        <taxon>Bacteria</taxon>
        <taxon>Pseudomonadati</taxon>
        <taxon>Pseudomonadota</taxon>
        <taxon>Gammaproteobacteria</taxon>
        <taxon>Lysobacterales</taxon>
        <taxon>Rhodanobacteraceae</taxon>
        <taxon>Dyella</taxon>
    </lineage>
</organism>
<dbReference type="InterPro" id="IPR010982">
    <property type="entry name" value="Lambda_DNA-bd_dom_sf"/>
</dbReference>
<proteinExistence type="predicted"/>
<protein>
    <recommendedName>
        <fullName evidence="3">Bacteriophage CI repressor-like protein</fullName>
    </recommendedName>
</protein>
<gene>
    <name evidence="1" type="ORF">ISN74_13125</name>
</gene>
<dbReference type="EMBL" id="CP064030">
    <property type="protein sequence ID" value="QRN52418.1"/>
    <property type="molecule type" value="Genomic_DNA"/>
</dbReference>
<evidence type="ECO:0008006" key="3">
    <source>
        <dbReference type="Google" id="ProtNLM"/>
    </source>
</evidence>
<sequence>MKTVGDRVESLRLMTPDPITGGVPIKYADLARLVGMPVNSLQTLVSVPQDSSKYLARLANYFRVNALWLETGTGPKHVPVTNLTDTCRGSLNPAILHDAELTIGAAEHLAQRKFGLTERCEWLARVYEQLVRDGGKLTAEHQAAIFEDAKQGKLNAGKQGKN</sequence>
<dbReference type="Proteomes" id="UP000663181">
    <property type="component" value="Chromosome"/>
</dbReference>
<evidence type="ECO:0000313" key="2">
    <source>
        <dbReference type="Proteomes" id="UP000663181"/>
    </source>
</evidence>
<reference evidence="1 2" key="1">
    <citation type="submission" date="2020-10" db="EMBL/GenBank/DDBJ databases">
        <title>Phylogeny of dyella-like bacteria.</title>
        <authorList>
            <person name="Fu J."/>
        </authorList>
    </citation>
    <scope>NUCLEOTIDE SEQUENCE [LARGE SCALE GENOMIC DNA]</scope>
    <source>
        <strain evidence="1 2">DHOB09</strain>
    </source>
</reference>
<accession>A0ABX7GPT9</accession>
<dbReference type="Gene3D" id="1.10.260.40">
    <property type="entry name" value="lambda repressor-like DNA-binding domains"/>
    <property type="match status" value="1"/>
</dbReference>
<dbReference type="RefSeq" id="WP_188799666.1">
    <property type="nucleotide sequence ID" value="NZ_BMIZ01000002.1"/>
</dbReference>
<keyword evidence="2" id="KW-1185">Reference proteome</keyword>
<evidence type="ECO:0000313" key="1">
    <source>
        <dbReference type="EMBL" id="QRN52418.1"/>
    </source>
</evidence>
<name>A0ABX7GPT9_9GAMM</name>